<proteinExistence type="predicted"/>
<reference evidence="1" key="1">
    <citation type="submission" date="2014-11" db="EMBL/GenBank/DDBJ databases">
        <authorList>
            <person name="Amaro Gonzalez C."/>
        </authorList>
    </citation>
    <scope>NUCLEOTIDE SEQUENCE</scope>
</reference>
<accession>A0A0E9QSQ3</accession>
<organism evidence="1">
    <name type="scientific">Anguilla anguilla</name>
    <name type="common">European freshwater eel</name>
    <name type="synonym">Muraena anguilla</name>
    <dbReference type="NCBI Taxonomy" id="7936"/>
    <lineage>
        <taxon>Eukaryota</taxon>
        <taxon>Metazoa</taxon>
        <taxon>Chordata</taxon>
        <taxon>Craniata</taxon>
        <taxon>Vertebrata</taxon>
        <taxon>Euteleostomi</taxon>
        <taxon>Actinopterygii</taxon>
        <taxon>Neopterygii</taxon>
        <taxon>Teleostei</taxon>
        <taxon>Anguilliformes</taxon>
        <taxon>Anguillidae</taxon>
        <taxon>Anguilla</taxon>
    </lineage>
</organism>
<evidence type="ECO:0000313" key="1">
    <source>
        <dbReference type="EMBL" id="JAH19467.1"/>
    </source>
</evidence>
<sequence length="22" mass="2458">MSTTVNMNVFEKNKNANIDSLS</sequence>
<dbReference type="AlphaFoldDB" id="A0A0E9QSQ3"/>
<name>A0A0E9QSQ3_ANGAN</name>
<dbReference type="EMBL" id="GBXM01089110">
    <property type="protein sequence ID" value="JAH19467.1"/>
    <property type="molecule type" value="Transcribed_RNA"/>
</dbReference>
<protein>
    <submittedName>
        <fullName evidence="1">Uncharacterized protein</fullName>
    </submittedName>
</protein>
<reference evidence="1" key="2">
    <citation type="journal article" date="2015" name="Fish Shellfish Immunol.">
        <title>Early steps in the European eel (Anguilla anguilla)-Vibrio vulnificus interaction in the gills: Role of the RtxA13 toxin.</title>
        <authorList>
            <person name="Callol A."/>
            <person name="Pajuelo D."/>
            <person name="Ebbesson L."/>
            <person name="Teles M."/>
            <person name="MacKenzie S."/>
            <person name="Amaro C."/>
        </authorList>
    </citation>
    <scope>NUCLEOTIDE SEQUENCE</scope>
</reference>